<dbReference type="InterPro" id="IPR036388">
    <property type="entry name" value="WH-like_DNA-bd_sf"/>
</dbReference>
<feature type="region of interest" description="Disordered" evidence="1">
    <location>
        <begin position="1"/>
        <end position="38"/>
    </location>
</feature>
<dbReference type="Pfam" id="PF03551">
    <property type="entry name" value="PadR"/>
    <property type="match status" value="1"/>
</dbReference>
<evidence type="ECO:0000256" key="1">
    <source>
        <dbReference type="SAM" id="MobiDB-lite"/>
    </source>
</evidence>
<dbReference type="SUPFAM" id="SSF46785">
    <property type="entry name" value="Winged helix' DNA-binding domain"/>
    <property type="match status" value="1"/>
</dbReference>
<name>A0A366IQG9_9MICO</name>
<keyword evidence="3" id="KW-0238">DNA-binding</keyword>
<dbReference type="InterPro" id="IPR036390">
    <property type="entry name" value="WH_DNA-bd_sf"/>
</dbReference>
<evidence type="ECO:0000259" key="2">
    <source>
        <dbReference type="Pfam" id="PF03551"/>
    </source>
</evidence>
<keyword evidence="4" id="KW-1185">Reference proteome</keyword>
<dbReference type="InterPro" id="IPR005149">
    <property type="entry name" value="Tscrpt_reg_PadR_N"/>
</dbReference>
<comment type="caution">
    <text evidence="3">The sequence shown here is derived from an EMBL/GenBank/DDBJ whole genome shotgun (WGS) entry which is preliminary data.</text>
</comment>
<dbReference type="RefSeq" id="WP_113902585.1">
    <property type="nucleotide sequence ID" value="NZ_QNSB01000001.1"/>
</dbReference>
<dbReference type="InterPro" id="IPR052509">
    <property type="entry name" value="Metal_resp_DNA-bind_regulator"/>
</dbReference>
<dbReference type="Proteomes" id="UP000253509">
    <property type="component" value="Unassembled WGS sequence"/>
</dbReference>
<gene>
    <name evidence="3" type="ORF">DFO65_101245</name>
</gene>
<evidence type="ECO:0000313" key="3">
    <source>
        <dbReference type="EMBL" id="RBP74526.1"/>
    </source>
</evidence>
<protein>
    <submittedName>
        <fullName evidence="3">DNA-binding PadR family transcriptional regulator</fullName>
    </submittedName>
</protein>
<feature type="compositionally biased region" description="Basic and acidic residues" evidence="1">
    <location>
        <begin position="1"/>
        <end position="13"/>
    </location>
</feature>
<dbReference type="PANTHER" id="PTHR33169">
    <property type="entry name" value="PADR-FAMILY TRANSCRIPTIONAL REGULATOR"/>
    <property type="match status" value="1"/>
</dbReference>
<dbReference type="GO" id="GO:0003677">
    <property type="term" value="F:DNA binding"/>
    <property type="evidence" value="ECO:0007669"/>
    <property type="project" value="UniProtKB-KW"/>
</dbReference>
<dbReference type="PANTHER" id="PTHR33169:SF14">
    <property type="entry name" value="TRANSCRIPTIONAL REGULATOR RV3488"/>
    <property type="match status" value="1"/>
</dbReference>
<organism evidence="3 4">
    <name type="scientific">Brevibacterium celere</name>
    <dbReference type="NCBI Taxonomy" id="225845"/>
    <lineage>
        <taxon>Bacteria</taxon>
        <taxon>Bacillati</taxon>
        <taxon>Actinomycetota</taxon>
        <taxon>Actinomycetes</taxon>
        <taxon>Micrococcales</taxon>
        <taxon>Brevibacteriaceae</taxon>
        <taxon>Brevibacterium</taxon>
    </lineage>
</organism>
<feature type="domain" description="Transcription regulator PadR N-terminal" evidence="2">
    <location>
        <begin position="57"/>
        <end position="119"/>
    </location>
</feature>
<reference evidence="3 4" key="1">
    <citation type="submission" date="2018-06" db="EMBL/GenBank/DDBJ databases">
        <title>Freshwater and sediment microbial communities from various areas in North America, analyzing microbe dynamics in response to fracking.</title>
        <authorList>
            <person name="Lamendella R."/>
        </authorList>
    </citation>
    <scope>NUCLEOTIDE SEQUENCE [LARGE SCALE GENOMIC DNA]</scope>
    <source>
        <strain evidence="3 4">3b_TX</strain>
    </source>
</reference>
<accession>A0A366IQG9</accession>
<dbReference type="EMBL" id="QNSB01000001">
    <property type="protein sequence ID" value="RBP74526.1"/>
    <property type="molecule type" value="Genomic_DNA"/>
</dbReference>
<dbReference type="Gene3D" id="1.10.10.10">
    <property type="entry name" value="Winged helix-like DNA-binding domain superfamily/Winged helix DNA-binding domain"/>
    <property type="match status" value="1"/>
</dbReference>
<dbReference type="AlphaFoldDB" id="A0A366IQG9"/>
<sequence>MKDDTTESGDAHSCDPAGNPAHFPSTVAPPADEDPTLATHEQELRRGTVVFASLVACRSPQYGYSLLSTLTEAGIPTEANTLYPLLRRLEKQGLLTAEWNTEQTRPRKYYTVTDKGAEVADRLHSHWLALNSSITTLWKEGTR</sequence>
<proteinExistence type="predicted"/>
<evidence type="ECO:0000313" key="4">
    <source>
        <dbReference type="Proteomes" id="UP000253509"/>
    </source>
</evidence>